<evidence type="ECO:0000256" key="10">
    <source>
        <dbReference type="RuleBase" id="RU364115"/>
    </source>
</evidence>
<feature type="domain" description="Type I restriction enzyme HindI endonuclease subunit-like C-terminal" evidence="12">
    <location>
        <begin position="988"/>
        <end position="1144"/>
    </location>
</feature>
<dbReference type="AlphaFoldDB" id="A0A0G0QPU5"/>
<dbReference type="Pfam" id="PF18766">
    <property type="entry name" value="SWI2_SNF2"/>
    <property type="match status" value="1"/>
</dbReference>
<dbReference type="Pfam" id="PF11867">
    <property type="entry name" value="T1RH-like_C"/>
    <property type="match status" value="3"/>
</dbReference>
<keyword evidence="8 10" id="KW-0067">ATP-binding</keyword>
<evidence type="ECO:0000259" key="13">
    <source>
        <dbReference type="Pfam" id="PF18766"/>
    </source>
</evidence>
<dbReference type="CDD" id="cd18800">
    <property type="entry name" value="SF2_C_EcoR124I-like"/>
    <property type="match status" value="1"/>
</dbReference>
<keyword evidence="9 10" id="KW-0238">DNA-binding</keyword>
<dbReference type="GO" id="GO:0003677">
    <property type="term" value="F:DNA binding"/>
    <property type="evidence" value="ECO:0007669"/>
    <property type="project" value="UniProtKB-KW"/>
</dbReference>
<dbReference type="Proteomes" id="UP000034881">
    <property type="component" value="Unassembled WGS sequence"/>
</dbReference>
<sequence>MGYPENCQYFMPAIFESEEEKNLVELLKIQGFSYLSPDDAEFERENLEEVILKNRLHIAIDRLNPSVPEEVKVKAAKEIFNLQTEGINEAFHKILTNGIEMPGFGNLQIVDFGNPENNEFIVTNQFSVFEKHNKKRVNIILFINGLPLIVIELGSPGGEAAFLCTFSRMHDFKKTIPSIFYYNSLLVISDGKDARAGTITSTYSRFLAWKSRHGYRRQNLSVSSLETMICEMLNREVLLDLIKHFIVFEKSTKKVAFYHQYNGVNKAVESTSEQFSSNRRFMDNKKAGLVWHTQGSGKSYSIVFYIGKVSLFLNKPTILVIPDPGDPDFHLLETLTSCNQLLHQEVKVAQNQAHLTGLLAALGGGIIFSPIDNFSEKNHGILSVRNNIIVIAEEIKKSAQVFDKFIRPALPNACFIGFTGTPAEKEDYLTLKVFGSYIDIYDVARSVEDGTTVRVYYHSGLPKFHLKQEELLKYDENVESLMEGQNAPSQKVKNALEQLEKALGNTDRVRQAAADIVAHFENRTRFFEGKGMIVALHPPLALRLYDEIIKLRPSWHDEDLNKGAIKAVLSSIYSLEERKKLGERLNDPGDSLKIVIVCDVWLTCFDASTLHTLYIDKPMHGHKLMQITARVNQIFKDKPGGLIVDYIGLLSQFKKAQQEYIASGGEGDPVDDLGEAVLKMIEKFQIVHSMFDPFDYQPYFSAESQKLNILLDAQEHIFGLKDGKNRFIKEVDLLSGWFVMSYPHPKALDIKGKLRFFQALKMRMLKFEPKDSDILEIGEETVIRQIADEEVPDVLDATEAAGLDFRQIELKWYQNKSIGGEVETTQHGGHTDVRIRGTDIILLSDEFLGEAKGMVREKTAFELLKKILIDALRAKAKKNLTRGKKLAEILEDIIRKYNDKILAPGPAVDSLASFAKELRGSEGVSVLKFIFDEKSNEELSQIYEDIIPKLKEHNLITNEIIEELATLIEKKDESPEFLARKIQSLIEKLQNRSIENEIIEEFIKVKRAETDLSDTLKKGLQKHREYNLKVDKIIADLINSKEKIGKQFKYSNLGLSEEELAYFDILAINKNAREQLGVEKIQELAKLITARIKANAVENWPIKVSAKSNLWLIIRRTIRQYGYPEGLRPYAAENILRQAELFAEEKMSY</sequence>
<evidence type="ECO:0000313" key="15">
    <source>
        <dbReference type="EMBL" id="KKR42464.1"/>
    </source>
</evidence>
<dbReference type="Gene3D" id="3.90.1570.50">
    <property type="match status" value="1"/>
</dbReference>
<dbReference type="InterPro" id="IPR055180">
    <property type="entry name" value="HsdR_RecA-like_helicase_dom_2"/>
</dbReference>
<dbReference type="PANTHER" id="PTHR30195">
    <property type="entry name" value="TYPE I SITE-SPECIFIC DEOXYRIBONUCLEASE PROTEIN SUBUNIT M AND R"/>
    <property type="match status" value="1"/>
</dbReference>
<dbReference type="InterPro" id="IPR007409">
    <property type="entry name" value="Restrct_endonuc_type1_HsdR_N"/>
</dbReference>
<keyword evidence="5 10" id="KW-0680">Restriction system</keyword>
<feature type="domain" description="Restriction endonuclease type I HsdR second RecA-like helicase" evidence="14">
    <location>
        <begin position="579"/>
        <end position="646"/>
    </location>
</feature>
<dbReference type="Pfam" id="PF04313">
    <property type="entry name" value="HSDR_N"/>
    <property type="match status" value="1"/>
</dbReference>
<dbReference type="NCBIfam" id="TIGR00348">
    <property type="entry name" value="hsdR"/>
    <property type="match status" value="1"/>
</dbReference>
<protein>
    <recommendedName>
        <fullName evidence="10">Type I restriction enzyme endonuclease subunit</fullName>
        <shortName evidence="10">R protein</shortName>
        <ecNumber evidence="10">3.1.21.3</ecNumber>
    </recommendedName>
</protein>
<proteinExistence type="inferred from homology"/>
<evidence type="ECO:0000256" key="1">
    <source>
        <dbReference type="ARBA" id="ARBA00000851"/>
    </source>
</evidence>
<dbReference type="GO" id="GO:0005524">
    <property type="term" value="F:ATP binding"/>
    <property type="evidence" value="ECO:0007669"/>
    <property type="project" value="UniProtKB-KW"/>
</dbReference>
<evidence type="ECO:0000256" key="7">
    <source>
        <dbReference type="ARBA" id="ARBA00022801"/>
    </source>
</evidence>
<evidence type="ECO:0000256" key="3">
    <source>
        <dbReference type="ARBA" id="ARBA00022722"/>
    </source>
</evidence>
<evidence type="ECO:0000313" key="16">
    <source>
        <dbReference type="Proteomes" id="UP000034881"/>
    </source>
</evidence>
<dbReference type="GO" id="GO:0009035">
    <property type="term" value="F:type I site-specific deoxyribonuclease activity"/>
    <property type="evidence" value="ECO:0007669"/>
    <property type="project" value="UniProtKB-EC"/>
</dbReference>
<comment type="function">
    <text evidence="10">Subunit R is required for both nuclease and ATPase activities, but not for modification.</text>
</comment>
<dbReference type="InterPro" id="IPR021810">
    <property type="entry name" value="T1RH-like_C"/>
</dbReference>
<feature type="domain" description="Restriction endonuclease type I HsdR N-terminal" evidence="11">
    <location>
        <begin position="18"/>
        <end position="202"/>
    </location>
</feature>
<comment type="similarity">
    <text evidence="2 10">Belongs to the HsdR family.</text>
</comment>
<dbReference type="PATRIC" id="fig|1618431.3.peg.439"/>
<evidence type="ECO:0000259" key="12">
    <source>
        <dbReference type="Pfam" id="PF11867"/>
    </source>
</evidence>
<comment type="catalytic activity">
    <reaction evidence="1 10">
        <text>Endonucleolytic cleavage of DNA to give random double-stranded fragments with terminal 5'-phosphates, ATP is simultaneously hydrolyzed.</text>
        <dbReference type="EC" id="3.1.21.3"/>
    </reaction>
</comment>
<keyword evidence="6" id="KW-0255">Endonuclease</keyword>
<dbReference type="InterPro" id="IPR051268">
    <property type="entry name" value="Type-I_R_enzyme_R_subunit"/>
</dbReference>
<name>A0A0G0QPU5_9BACT</name>
<dbReference type="EMBL" id="LBYB01000002">
    <property type="protein sequence ID" value="KKR42464.1"/>
    <property type="molecule type" value="Genomic_DNA"/>
</dbReference>
<gene>
    <name evidence="15" type="ORF">UT77_C0002G0117</name>
</gene>
<evidence type="ECO:0000256" key="5">
    <source>
        <dbReference type="ARBA" id="ARBA00022747"/>
    </source>
</evidence>
<evidence type="ECO:0000256" key="6">
    <source>
        <dbReference type="ARBA" id="ARBA00022759"/>
    </source>
</evidence>
<dbReference type="InterPro" id="IPR027417">
    <property type="entry name" value="P-loop_NTPase"/>
</dbReference>
<evidence type="ECO:0000259" key="14">
    <source>
        <dbReference type="Pfam" id="PF22679"/>
    </source>
</evidence>
<feature type="domain" description="SWI2/SNF2 ATPase" evidence="13">
    <location>
        <begin position="259"/>
        <end position="487"/>
    </location>
</feature>
<keyword evidence="4 10" id="KW-0547">Nucleotide-binding</keyword>
<evidence type="ECO:0000256" key="2">
    <source>
        <dbReference type="ARBA" id="ARBA00008598"/>
    </source>
</evidence>
<keyword evidence="7 10" id="KW-0378">Hydrolase</keyword>
<evidence type="ECO:0000259" key="11">
    <source>
        <dbReference type="Pfam" id="PF04313"/>
    </source>
</evidence>
<dbReference type="SUPFAM" id="SSF52540">
    <property type="entry name" value="P-loop containing nucleoside triphosphate hydrolases"/>
    <property type="match status" value="1"/>
</dbReference>
<dbReference type="EC" id="3.1.21.3" evidence="10"/>
<keyword evidence="3" id="KW-0540">Nuclease</keyword>
<dbReference type="Gene3D" id="3.40.50.300">
    <property type="entry name" value="P-loop containing nucleotide triphosphate hydrolases"/>
    <property type="match status" value="2"/>
</dbReference>
<dbReference type="PANTHER" id="PTHR30195:SF15">
    <property type="entry name" value="TYPE I RESTRICTION ENZYME HINDI ENDONUCLEASE SUBUNIT"/>
    <property type="match status" value="1"/>
</dbReference>
<feature type="domain" description="Type I restriction enzyme HindI endonuclease subunit-like C-terminal" evidence="12">
    <location>
        <begin position="837"/>
        <end position="920"/>
    </location>
</feature>
<dbReference type="GO" id="GO:0009307">
    <property type="term" value="P:DNA restriction-modification system"/>
    <property type="evidence" value="ECO:0007669"/>
    <property type="project" value="UniProtKB-KW"/>
</dbReference>
<reference evidence="15 16" key="1">
    <citation type="journal article" date="2015" name="Nature">
        <title>rRNA introns, odd ribosomes, and small enigmatic genomes across a large radiation of phyla.</title>
        <authorList>
            <person name="Brown C.T."/>
            <person name="Hug L.A."/>
            <person name="Thomas B.C."/>
            <person name="Sharon I."/>
            <person name="Castelle C.J."/>
            <person name="Singh A."/>
            <person name="Wilkins M.J."/>
            <person name="Williams K.H."/>
            <person name="Banfield J.F."/>
        </authorList>
    </citation>
    <scope>NUCLEOTIDE SEQUENCE [LARGE SCALE GENOMIC DNA]</scope>
</reference>
<dbReference type="CDD" id="cd22332">
    <property type="entry name" value="HsdR_N"/>
    <property type="match status" value="1"/>
</dbReference>
<accession>A0A0G0QPU5</accession>
<dbReference type="InterPro" id="IPR040980">
    <property type="entry name" value="SWI2_SNF2"/>
</dbReference>
<feature type="domain" description="Type I restriction enzyme HindI endonuclease subunit-like C-terminal" evidence="12">
    <location>
        <begin position="663"/>
        <end position="808"/>
    </location>
</feature>
<dbReference type="InterPro" id="IPR004473">
    <property type="entry name" value="Restrct_endonuc_typeI_HsdR"/>
</dbReference>
<comment type="subunit">
    <text evidence="10">The type I restriction/modification system is composed of three polypeptides R, M and S.</text>
</comment>
<organism evidence="15 16">
    <name type="scientific">Candidatus Daviesbacteria bacterium GW2011_GWC2_40_12</name>
    <dbReference type="NCBI Taxonomy" id="1618431"/>
    <lineage>
        <taxon>Bacteria</taxon>
        <taxon>Candidatus Daviesiibacteriota</taxon>
    </lineage>
</organism>
<evidence type="ECO:0000256" key="8">
    <source>
        <dbReference type="ARBA" id="ARBA00022840"/>
    </source>
</evidence>
<evidence type="ECO:0000256" key="9">
    <source>
        <dbReference type="ARBA" id="ARBA00023125"/>
    </source>
</evidence>
<evidence type="ECO:0000256" key="4">
    <source>
        <dbReference type="ARBA" id="ARBA00022741"/>
    </source>
</evidence>
<dbReference type="Pfam" id="PF22679">
    <property type="entry name" value="T1R_D3-like"/>
    <property type="match status" value="1"/>
</dbReference>
<comment type="caution">
    <text evidence="15">The sequence shown here is derived from an EMBL/GenBank/DDBJ whole genome shotgun (WGS) entry which is preliminary data.</text>
</comment>